<name>A0A075NXZ0_9ALTE</name>
<gene>
    <name evidence="2" type="ORF">EP13_05950</name>
</gene>
<organism evidence="2 3">
    <name type="scientific">Alteromonas australica</name>
    <dbReference type="NCBI Taxonomy" id="589873"/>
    <lineage>
        <taxon>Bacteria</taxon>
        <taxon>Pseudomonadati</taxon>
        <taxon>Pseudomonadota</taxon>
        <taxon>Gammaproteobacteria</taxon>
        <taxon>Alteromonadales</taxon>
        <taxon>Alteromonadaceae</taxon>
        <taxon>Alteromonas/Salinimonas group</taxon>
        <taxon>Alteromonas</taxon>
    </lineage>
</organism>
<keyword evidence="3" id="KW-1185">Reference proteome</keyword>
<protein>
    <submittedName>
        <fullName evidence="2">Uncharacterized protein</fullName>
    </submittedName>
</protein>
<evidence type="ECO:0000256" key="1">
    <source>
        <dbReference type="SAM" id="Phobius"/>
    </source>
</evidence>
<evidence type="ECO:0000313" key="3">
    <source>
        <dbReference type="Proteomes" id="UP000056090"/>
    </source>
</evidence>
<keyword evidence="1" id="KW-1133">Transmembrane helix</keyword>
<reference evidence="2 3" key="1">
    <citation type="submission" date="2014-06" db="EMBL/GenBank/DDBJ databases">
        <title>Genomes of Alteromonas australica, a world apart.</title>
        <authorList>
            <person name="Gonzaga A."/>
            <person name="Lopez-Perez M."/>
            <person name="Rodriguez-Valera F."/>
        </authorList>
    </citation>
    <scope>NUCLEOTIDE SEQUENCE [LARGE SCALE GENOMIC DNA]</scope>
    <source>
        <strain evidence="2 3">H 17</strain>
    </source>
</reference>
<sequence length="204" mass="23187">MAVEYITAFKDVCLSIAAITTAFVAISGLKSWRKELRGKADFEVARGLIRATYKLRDELTYSRSPFTSANEFPEGYDPLNKTPEKEAEAWAYIFTNRWKPISDAVQEFEAQTLEAEALWSKSIKDIAFELRRCSRTLRVAMEAMVSNTASDNEDFKSDSEFGEKIKSEIWQGWGGSKGNDELGDKILTAVENIEKELRPHLKRN</sequence>
<evidence type="ECO:0000313" key="2">
    <source>
        <dbReference type="EMBL" id="AIF98278.1"/>
    </source>
</evidence>
<dbReference type="RefSeq" id="WP_044056472.1">
    <property type="nucleotide sequence ID" value="NZ_CBCSKJ010000001.1"/>
</dbReference>
<keyword evidence="1" id="KW-0812">Transmembrane</keyword>
<dbReference type="EMBL" id="CP008849">
    <property type="protein sequence ID" value="AIF98278.1"/>
    <property type="molecule type" value="Genomic_DNA"/>
</dbReference>
<keyword evidence="1" id="KW-0472">Membrane</keyword>
<dbReference type="eggNOG" id="ENOG5032WA7">
    <property type="taxonomic scope" value="Bacteria"/>
</dbReference>
<dbReference type="GeneID" id="78254460"/>
<dbReference type="AlphaFoldDB" id="A0A075NXZ0"/>
<dbReference type="Proteomes" id="UP000056090">
    <property type="component" value="Chromosome"/>
</dbReference>
<dbReference type="KEGG" id="aal:EP13_05950"/>
<accession>A0A075NXZ0</accession>
<proteinExistence type="predicted"/>
<feature type="transmembrane region" description="Helical" evidence="1">
    <location>
        <begin position="6"/>
        <end position="29"/>
    </location>
</feature>